<organism evidence="8 9">
    <name type="scientific">Ramlibacter pinisoli</name>
    <dbReference type="NCBI Taxonomy" id="2682844"/>
    <lineage>
        <taxon>Bacteria</taxon>
        <taxon>Pseudomonadati</taxon>
        <taxon>Pseudomonadota</taxon>
        <taxon>Betaproteobacteria</taxon>
        <taxon>Burkholderiales</taxon>
        <taxon>Comamonadaceae</taxon>
        <taxon>Ramlibacter</taxon>
    </lineage>
</organism>
<dbReference type="Proteomes" id="UP000469385">
    <property type="component" value="Unassembled WGS sequence"/>
</dbReference>
<keyword evidence="5 6" id="KW-0472">Membrane</keyword>
<dbReference type="SUPFAM" id="SSF81342">
    <property type="entry name" value="Transmembrane di-heme cytochromes"/>
    <property type="match status" value="1"/>
</dbReference>
<evidence type="ECO:0000256" key="5">
    <source>
        <dbReference type="ARBA" id="ARBA00023136"/>
    </source>
</evidence>
<accession>A0A6N8ITF8</accession>
<dbReference type="RefSeq" id="WP_157397462.1">
    <property type="nucleotide sequence ID" value="NZ_WSEL01000003.1"/>
</dbReference>
<sequence length="271" mass="30260">MDSIASAPPDVIYRHRLPVRLMHWINVLCLVILLGSGLQIFNAHPALYWGRDSRDSTRVLQIASRDVDGQARGVTRIGGAEFDTSGVLGTSRGPDGGVVARAFPSWATIPGPQWLAMARLWHFFFAWLFVANGVAYVAWTVFSGHLRRDLVPTRPEWRGIGRSLRDHLLLRHPHGEEARRYNVLQNIAYLSIVFVVLPLIVVGGWAMSPMMDAFAPGWVDLLGGRQAARTLHFIAALLLVAFVLVHVFEVIVTGLVNNLRSMVTGYWRIPR</sequence>
<evidence type="ECO:0000256" key="3">
    <source>
        <dbReference type="ARBA" id="ARBA00022692"/>
    </source>
</evidence>
<dbReference type="Gene3D" id="1.20.950.20">
    <property type="entry name" value="Transmembrane di-heme cytochromes, Chain C"/>
    <property type="match status" value="1"/>
</dbReference>
<dbReference type="PANTHER" id="PTHR30485">
    <property type="entry name" value="NI/FE-HYDROGENASE 1 B-TYPE CYTOCHROME SUBUNIT"/>
    <property type="match status" value="1"/>
</dbReference>
<comment type="caution">
    <text evidence="8">The sequence shown here is derived from an EMBL/GenBank/DDBJ whole genome shotgun (WGS) entry which is preliminary data.</text>
</comment>
<proteinExistence type="predicted"/>
<protein>
    <recommendedName>
        <fullName evidence="7">Cytochrome b561 bacterial/Ni-hydrogenase domain-containing protein</fullName>
    </recommendedName>
</protein>
<dbReference type="InterPro" id="IPR011577">
    <property type="entry name" value="Cyt_b561_bac/Ni-Hgenase"/>
</dbReference>
<feature type="transmembrane region" description="Helical" evidence="6">
    <location>
        <begin position="120"/>
        <end position="142"/>
    </location>
</feature>
<dbReference type="EMBL" id="WSEL01000003">
    <property type="protein sequence ID" value="MVQ29460.1"/>
    <property type="molecule type" value="Genomic_DNA"/>
</dbReference>
<evidence type="ECO:0000259" key="7">
    <source>
        <dbReference type="Pfam" id="PF01292"/>
    </source>
</evidence>
<dbReference type="GO" id="GO:0022904">
    <property type="term" value="P:respiratory electron transport chain"/>
    <property type="evidence" value="ECO:0007669"/>
    <property type="project" value="InterPro"/>
</dbReference>
<keyword evidence="9" id="KW-1185">Reference proteome</keyword>
<evidence type="ECO:0000256" key="4">
    <source>
        <dbReference type="ARBA" id="ARBA00022989"/>
    </source>
</evidence>
<keyword evidence="3 6" id="KW-0812">Transmembrane</keyword>
<dbReference type="InterPro" id="IPR016174">
    <property type="entry name" value="Di-haem_cyt_TM"/>
</dbReference>
<evidence type="ECO:0000256" key="1">
    <source>
        <dbReference type="ARBA" id="ARBA00004651"/>
    </source>
</evidence>
<dbReference type="Pfam" id="PF01292">
    <property type="entry name" value="Ni_hydr_CYTB"/>
    <property type="match status" value="1"/>
</dbReference>
<feature type="transmembrane region" description="Helical" evidence="6">
    <location>
        <begin position="21"/>
        <end position="41"/>
    </location>
</feature>
<keyword evidence="4 6" id="KW-1133">Transmembrane helix</keyword>
<dbReference type="GO" id="GO:0009055">
    <property type="term" value="F:electron transfer activity"/>
    <property type="evidence" value="ECO:0007669"/>
    <property type="project" value="InterPro"/>
</dbReference>
<evidence type="ECO:0000256" key="2">
    <source>
        <dbReference type="ARBA" id="ARBA00022475"/>
    </source>
</evidence>
<keyword evidence="2" id="KW-1003">Cell membrane</keyword>
<dbReference type="GO" id="GO:0005886">
    <property type="term" value="C:plasma membrane"/>
    <property type="evidence" value="ECO:0007669"/>
    <property type="project" value="UniProtKB-SubCell"/>
</dbReference>
<dbReference type="AlphaFoldDB" id="A0A6N8ITF8"/>
<evidence type="ECO:0000313" key="8">
    <source>
        <dbReference type="EMBL" id="MVQ29460.1"/>
    </source>
</evidence>
<dbReference type="InterPro" id="IPR051542">
    <property type="entry name" value="Hydrogenase_cytochrome"/>
</dbReference>
<evidence type="ECO:0000256" key="6">
    <source>
        <dbReference type="SAM" id="Phobius"/>
    </source>
</evidence>
<gene>
    <name evidence="8" type="ORF">GON04_08375</name>
</gene>
<name>A0A6N8ITF8_9BURK</name>
<dbReference type="GO" id="GO:0020037">
    <property type="term" value="F:heme binding"/>
    <property type="evidence" value="ECO:0007669"/>
    <property type="project" value="TreeGrafter"/>
</dbReference>
<comment type="subcellular location">
    <subcellularLocation>
        <location evidence="1">Cell membrane</location>
        <topology evidence="1">Multi-pass membrane protein</topology>
    </subcellularLocation>
</comment>
<feature type="domain" description="Cytochrome b561 bacterial/Ni-hydrogenase" evidence="7">
    <location>
        <begin position="14"/>
        <end position="265"/>
    </location>
</feature>
<feature type="transmembrane region" description="Helical" evidence="6">
    <location>
        <begin position="227"/>
        <end position="252"/>
    </location>
</feature>
<evidence type="ECO:0000313" key="9">
    <source>
        <dbReference type="Proteomes" id="UP000469385"/>
    </source>
</evidence>
<feature type="transmembrane region" description="Helical" evidence="6">
    <location>
        <begin position="187"/>
        <end position="207"/>
    </location>
</feature>
<dbReference type="PANTHER" id="PTHR30485:SF1">
    <property type="entry name" value="CYTOCHROME YDHU-RELATED"/>
    <property type="match status" value="1"/>
</dbReference>
<reference evidence="8 9" key="1">
    <citation type="submission" date="2019-12" db="EMBL/GenBank/DDBJ databases">
        <authorList>
            <person name="Huq M.A."/>
        </authorList>
    </citation>
    <scope>NUCLEOTIDE SEQUENCE [LARGE SCALE GENOMIC DNA]</scope>
    <source>
        <strain evidence="8 9">MAH-25</strain>
    </source>
</reference>